<sequence>MRWTDISTGTLTSGPLDGPADGSADARAQLRPPLASFQPTRDGGFVAAFGDRVVLLDGECRITRTLAEIAHRHGELRLNEGKCDPFGSFVVGSMNLRDESPDGALYRVRPDGRLETLLGGLSVANGFEWSDDGAWFYFTDTPVGCVYRAAYDPDGPLGAPEPCLTGLPSDGLARDTDRGFWSGLYGDGAVVRRTADGTVTHRIELPAPNITSVAFGGDDLGTLFVGSAREQLAEADLVAHPHSGGIFALDGLGVHGYPVHLFG</sequence>
<evidence type="ECO:0000256" key="1">
    <source>
        <dbReference type="ARBA" id="ARBA00008853"/>
    </source>
</evidence>
<feature type="region of interest" description="Disordered" evidence="2">
    <location>
        <begin position="1"/>
        <end position="26"/>
    </location>
</feature>
<comment type="caution">
    <text evidence="4">The sequence shown here is derived from an EMBL/GenBank/DDBJ whole genome shotgun (WGS) entry which is preliminary data.</text>
</comment>
<proteinExistence type="inferred from homology"/>
<name>A0ABN3DM52_9MICO</name>
<dbReference type="PRINTS" id="PR01790">
    <property type="entry name" value="SMP30FAMILY"/>
</dbReference>
<reference evidence="4 5" key="1">
    <citation type="journal article" date="2019" name="Int. J. Syst. Evol. Microbiol.">
        <title>The Global Catalogue of Microorganisms (GCM) 10K type strain sequencing project: providing services to taxonomists for standard genome sequencing and annotation.</title>
        <authorList>
            <consortium name="The Broad Institute Genomics Platform"/>
            <consortium name="The Broad Institute Genome Sequencing Center for Infectious Disease"/>
            <person name="Wu L."/>
            <person name="Ma J."/>
        </authorList>
    </citation>
    <scope>NUCLEOTIDE SEQUENCE [LARGE SCALE GENOMIC DNA]</scope>
    <source>
        <strain evidence="4 5">JCM 16117</strain>
    </source>
</reference>
<dbReference type="Proteomes" id="UP001500929">
    <property type="component" value="Unassembled WGS sequence"/>
</dbReference>
<evidence type="ECO:0000259" key="3">
    <source>
        <dbReference type="Pfam" id="PF08450"/>
    </source>
</evidence>
<dbReference type="Pfam" id="PF08450">
    <property type="entry name" value="SGL"/>
    <property type="match status" value="1"/>
</dbReference>
<dbReference type="EMBL" id="BAAAQY010000006">
    <property type="protein sequence ID" value="GAA2236257.1"/>
    <property type="molecule type" value="Genomic_DNA"/>
</dbReference>
<accession>A0ABN3DM52</accession>
<keyword evidence="5" id="KW-1185">Reference proteome</keyword>
<gene>
    <name evidence="4" type="ORF">GCM10009851_21510</name>
</gene>
<dbReference type="PANTHER" id="PTHR10907">
    <property type="entry name" value="REGUCALCIN"/>
    <property type="match status" value="1"/>
</dbReference>
<comment type="similarity">
    <text evidence="1">Belongs to the SMP-30/CGR1 family.</text>
</comment>
<dbReference type="PANTHER" id="PTHR10907:SF47">
    <property type="entry name" value="REGUCALCIN"/>
    <property type="match status" value="1"/>
</dbReference>
<dbReference type="InterPro" id="IPR011042">
    <property type="entry name" value="6-blade_b-propeller_TolB-like"/>
</dbReference>
<feature type="domain" description="SMP-30/Gluconolactonase/LRE-like region" evidence="3">
    <location>
        <begin position="2"/>
        <end position="229"/>
    </location>
</feature>
<evidence type="ECO:0000313" key="4">
    <source>
        <dbReference type="EMBL" id="GAA2236257.1"/>
    </source>
</evidence>
<organism evidence="4 5">
    <name type="scientific">Herbiconiux moechotypicola</name>
    <dbReference type="NCBI Taxonomy" id="637393"/>
    <lineage>
        <taxon>Bacteria</taxon>
        <taxon>Bacillati</taxon>
        <taxon>Actinomycetota</taxon>
        <taxon>Actinomycetes</taxon>
        <taxon>Micrococcales</taxon>
        <taxon>Microbacteriaceae</taxon>
        <taxon>Herbiconiux</taxon>
    </lineage>
</organism>
<dbReference type="InterPro" id="IPR013658">
    <property type="entry name" value="SGL"/>
</dbReference>
<dbReference type="SUPFAM" id="SSF63829">
    <property type="entry name" value="Calcium-dependent phosphotriesterase"/>
    <property type="match status" value="1"/>
</dbReference>
<evidence type="ECO:0000256" key="2">
    <source>
        <dbReference type="SAM" id="MobiDB-lite"/>
    </source>
</evidence>
<evidence type="ECO:0000313" key="5">
    <source>
        <dbReference type="Proteomes" id="UP001500929"/>
    </source>
</evidence>
<feature type="compositionally biased region" description="Polar residues" evidence="2">
    <location>
        <begin position="1"/>
        <end position="13"/>
    </location>
</feature>
<dbReference type="Gene3D" id="2.120.10.30">
    <property type="entry name" value="TolB, C-terminal domain"/>
    <property type="match status" value="1"/>
</dbReference>
<protein>
    <recommendedName>
        <fullName evidence="3">SMP-30/Gluconolactonase/LRE-like region domain-containing protein</fullName>
    </recommendedName>
</protein>
<dbReference type="InterPro" id="IPR005511">
    <property type="entry name" value="SMP-30"/>
</dbReference>